<evidence type="ECO:0000256" key="1">
    <source>
        <dbReference type="SAM" id="Coils"/>
    </source>
</evidence>
<feature type="region of interest" description="Disordered" evidence="2">
    <location>
        <begin position="171"/>
        <end position="198"/>
    </location>
</feature>
<feature type="region of interest" description="Disordered" evidence="2">
    <location>
        <begin position="241"/>
        <end position="283"/>
    </location>
</feature>
<feature type="coiled-coil region" evidence="1">
    <location>
        <begin position="535"/>
        <end position="566"/>
    </location>
</feature>
<keyword evidence="3" id="KW-0812">Transmembrane</keyword>
<dbReference type="OrthoDB" id="383722at2759"/>
<keyword evidence="4" id="KW-0732">Signal</keyword>
<dbReference type="OMA" id="INVNRQP"/>
<reference evidence="5 6" key="1">
    <citation type="submission" date="2014-03" db="EMBL/GenBank/DDBJ databases">
        <title>The Genome Sequence of Plasmodium fragile nilgiri.</title>
        <authorList>
            <consortium name="The Broad Institute Genomics Platform"/>
            <consortium name="The Broad Institute Genome Sequencing Center for Infectious Disease"/>
            <person name="Neafsey D."/>
            <person name="Duraisingh M."/>
            <person name="Young S.K."/>
            <person name="Zeng Q."/>
            <person name="Gargeya S."/>
            <person name="Abouelleil A."/>
            <person name="Alvarado L."/>
            <person name="Chapman S.B."/>
            <person name="Gainer-Dewar J."/>
            <person name="Goldberg J."/>
            <person name="Griggs A."/>
            <person name="Gujja S."/>
            <person name="Hansen M."/>
            <person name="Howarth C."/>
            <person name="Imamovic A."/>
            <person name="Larimer J."/>
            <person name="Pearson M."/>
            <person name="Poon T.W."/>
            <person name="Priest M."/>
            <person name="Roberts A."/>
            <person name="Saif S."/>
            <person name="Shea T."/>
            <person name="Sykes S."/>
            <person name="Wortman J."/>
            <person name="Nusbaum C."/>
            <person name="Birren B."/>
        </authorList>
    </citation>
    <scope>NUCLEOTIDE SEQUENCE [LARGE SCALE GENOMIC DNA]</scope>
    <source>
        <strain evidence="6">nilgiri</strain>
    </source>
</reference>
<feature type="transmembrane region" description="Helical" evidence="3">
    <location>
        <begin position="661"/>
        <end position="678"/>
    </location>
</feature>
<feature type="region of interest" description="Disordered" evidence="2">
    <location>
        <begin position="393"/>
        <end position="414"/>
    </location>
</feature>
<feature type="compositionally biased region" description="Polar residues" evidence="2">
    <location>
        <begin position="251"/>
        <end position="282"/>
    </location>
</feature>
<dbReference type="Proteomes" id="UP000054561">
    <property type="component" value="Unassembled WGS sequence"/>
</dbReference>
<accession>A0A0D9QUC1</accession>
<dbReference type="AlphaFoldDB" id="A0A0D9QUC1"/>
<evidence type="ECO:0000256" key="3">
    <source>
        <dbReference type="SAM" id="Phobius"/>
    </source>
</evidence>
<evidence type="ECO:0000313" key="6">
    <source>
        <dbReference type="Proteomes" id="UP000054561"/>
    </source>
</evidence>
<dbReference type="EMBL" id="KQ001646">
    <property type="protein sequence ID" value="KJP90146.1"/>
    <property type="molecule type" value="Genomic_DNA"/>
</dbReference>
<dbReference type="RefSeq" id="XP_012333389.1">
    <property type="nucleotide sequence ID" value="XM_012477966.1"/>
</dbReference>
<evidence type="ECO:0000256" key="2">
    <source>
        <dbReference type="SAM" id="MobiDB-lite"/>
    </source>
</evidence>
<evidence type="ECO:0008006" key="7">
    <source>
        <dbReference type="Google" id="ProtNLM"/>
    </source>
</evidence>
<sequence length="711" mass="82078">MKGKTNYSSLTKFFAVSFLVWVCQYSNESSAIGKSRIEEHGKTNTLVARGGRVLREGGEVIAEERNIFLKEKLGGVIEYGQEDTDHNSNFPKGFNMLIQKENVQNGLNSLFKNEYKKRPKSPYESDYNVVDVHNTSKFNDNNKNLKEDINLIELEDFEKVQFFQKLNNKPAEETNPFTVPNKFTEPNSPPNTYNESAKQVNTSAPTDNVEEIHNTINVNTQPTNKPSSMDSTLDFSKLHNSINVSRPPANKPSSIDPTLDFSTLHNSTNVSRPRANKPSSIDPTLDFAKIHNALSSTMPKPKTSHVYRDNYYFGNGYSTLKDDFYYDQLFNSPYKTDNYESTELPHTSYSLYDDSIRYGHYKNYFNDFNKNGTYNLPFDNMYNHSVKENYFDSGNRGRAHVDNKPRNDSGKPSFDFSEYFPKESYEKYPNDMKKNPYPESRLSTLTYVQNIEKLLNKLKYFNNVEAAVDELKNDPSYKKILDELKNGNGFEKLLYILKYSGDSERILSEFKDNDNIEKLIYVLNYYDKNSEPPKKEELKKEELKKEELKKEELKKEESKKEQFKKEELKKVASKKDHKKKSKLSFLKIKKKNIIVCITKLFYMFDKMYEDQLLDLFSSESDDDSTGNKKSIRMLKYVKILIPMAIAAGLITVLGVLKHVTYVIISVIIVAAAIGYTLFKLKKCHHKKKVERINKENAQKASKPTIIKVAAS</sequence>
<evidence type="ECO:0000313" key="5">
    <source>
        <dbReference type="EMBL" id="KJP90146.1"/>
    </source>
</evidence>
<feature type="compositionally biased region" description="Basic and acidic residues" evidence="2">
    <location>
        <begin position="399"/>
        <end position="409"/>
    </location>
</feature>
<dbReference type="VEuPathDB" id="PlasmoDB:AK88_00315"/>
<keyword evidence="1" id="KW-0175">Coiled coil</keyword>
<keyword evidence="3" id="KW-0472">Membrane</keyword>
<feature type="chain" id="PRO_5002344366" description="Pv-fam-d protein" evidence="4">
    <location>
        <begin position="26"/>
        <end position="711"/>
    </location>
</feature>
<dbReference type="GeneID" id="24265629"/>
<protein>
    <recommendedName>
        <fullName evidence="7">Pv-fam-d protein</fullName>
    </recommendedName>
</protein>
<name>A0A0D9QUC1_PLAFR</name>
<keyword evidence="3" id="KW-1133">Transmembrane helix</keyword>
<feature type="transmembrane region" description="Helical" evidence="3">
    <location>
        <begin position="636"/>
        <end position="655"/>
    </location>
</feature>
<keyword evidence="6" id="KW-1185">Reference proteome</keyword>
<proteinExistence type="predicted"/>
<gene>
    <name evidence="5" type="ORF">AK88_00315</name>
</gene>
<organism evidence="5 6">
    <name type="scientific">Plasmodium fragile</name>
    <dbReference type="NCBI Taxonomy" id="5857"/>
    <lineage>
        <taxon>Eukaryota</taxon>
        <taxon>Sar</taxon>
        <taxon>Alveolata</taxon>
        <taxon>Apicomplexa</taxon>
        <taxon>Aconoidasida</taxon>
        <taxon>Haemosporida</taxon>
        <taxon>Plasmodiidae</taxon>
        <taxon>Plasmodium</taxon>
        <taxon>Plasmodium (Plasmodium)</taxon>
    </lineage>
</organism>
<feature type="signal peptide" evidence="4">
    <location>
        <begin position="1"/>
        <end position="25"/>
    </location>
</feature>
<evidence type="ECO:0000256" key="4">
    <source>
        <dbReference type="SAM" id="SignalP"/>
    </source>
</evidence>
<feature type="compositionally biased region" description="Polar residues" evidence="2">
    <location>
        <begin position="184"/>
        <end position="198"/>
    </location>
</feature>